<keyword evidence="2" id="KW-1185">Reference proteome</keyword>
<protein>
    <submittedName>
        <fullName evidence="1">Uncharacterized protein</fullName>
    </submittedName>
</protein>
<organism evidence="1 2">
    <name type="scientific">Hymenobacter antarcticus</name>
    <dbReference type="NCBI Taxonomy" id="486270"/>
    <lineage>
        <taxon>Bacteria</taxon>
        <taxon>Pseudomonadati</taxon>
        <taxon>Bacteroidota</taxon>
        <taxon>Cytophagia</taxon>
        <taxon>Cytophagales</taxon>
        <taxon>Hymenobacteraceae</taxon>
        <taxon>Hymenobacter</taxon>
    </lineage>
</organism>
<comment type="caution">
    <text evidence="1">The sequence shown here is derived from an EMBL/GenBank/DDBJ whole genome shotgun (WGS) entry which is preliminary data.</text>
</comment>
<accession>A0ABP7PRP5</accession>
<dbReference type="RefSeq" id="WP_345122506.1">
    <property type="nucleotide sequence ID" value="NZ_BAABDI010000007.1"/>
</dbReference>
<dbReference type="Proteomes" id="UP001501556">
    <property type="component" value="Unassembled WGS sequence"/>
</dbReference>
<proteinExistence type="predicted"/>
<reference evidence="2" key="1">
    <citation type="journal article" date="2019" name="Int. J. Syst. Evol. Microbiol.">
        <title>The Global Catalogue of Microorganisms (GCM) 10K type strain sequencing project: providing services to taxonomists for standard genome sequencing and annotation.</title>
        <authorList>
            <consortium name="The Broad Institute Genomics Platform"/>
            <consortium name="The Broad Institute Genome Sequencing Center for Infectious Disease"/>
            <person name="Wu L."/>
            <person name="Ma J."/>
        </authorList>
    </citation>
    <scope>NUCLEOTIDE SEQUENCE [LARGE SCALE GENOMIC DNA]</scope>
    <source>
        <strain evidence="2">JCM 17217</strain>
    </source>
</reference>
<evidence type="ECO:0000313" key="1">
    <source>
        <dbReference type="EMBL" id="GAA3969380.1"/>
    </source>
</evidence>
<evidence type="ECO:0000313" key="2">
    <source>
        <dbReference type="Proteomes" id="UP001501556"/>
    </source>
</evidence>
<sequence length="44" mass="4728">MWAVLNAVEQGMLSRADALSAYGIGPAEPEEYRAGWLDFAAGSR</sequence>
<dbReference type="EMBL" id="BAABDI010000007">
    <property type="protein sequence ID" value="GAA3969380.1"/>
    <property type="molecule type" value="Genomic_DNA"/>
</dbReference>
<name>A0ABP7PRP5_9BACT</name>
<gene>
    <name evidence="1" type="ORF">GCM10022407_14150</name>
</gene>